<gene>
    <name evidence="3" type="ORF">FHS44_002155</name>
</gene>
<feature type="compositionally biased region" description="Basic and acidic residues" evidence="1">
    <location>
        <begin position="129"/>
        <end position="143"/>
    </location>
</feature>
<dbReference type="PROSITE" id="PS51674">
    <property type="entry name" value="4FE4S_WBL"/>
    <property type="match status" value="1"/>
</dbReference>
<organism evidence="3 4">
    <name type="scientific">Streptosporangium saharense</name>
    <dbReference type="NCBI Taxonomy" id="1706840"/>
    <lineage>
        <taxon>Bacteria</taxon>
        <taxon>Bacillati</taxon>
        <taxon>Actinomycetota</taxon>
        <taxon>Actinomycetes</taxon>
        <taxon>Streptosporangiales</taxon>
        <taxon>Streptosporangiaceae</taxon>
        <taxon>Streptosporangium</taxon>
    </lineage>
</organism>
<feature type="region of interest" description="Disordered" evidence="1">
    <location>
        <begin position="123"/>
        <end position="143"/>
    </location>
</feature>
<dbReference type="RefSeq" id="WP_184713786.1">
    <property type="nucleotide sequence ID" value="NZ_JACHJP010000002.1"/>
</dbReference>
<evidence type="ECO:0000313" key="4">
    <source>
        <dbReference type="Proteomes" id="UP000552644"/>
    </source>
</evidence>
<reference evidence="3 4" key="1">
    <citation type="submission" date="2020-08" db="EMBL/GenBank/DDBJ databases">
        <title>Genomic Encyclopedia of Type Strains, Phase III (KMG-III): the genomes of soil and plant-associated and newly described type strains.</title>
        <authorList>
            <person name="Whitman W."/>
        </authorList>
    </citation>
    <scope>NUCLEOTIDE SEQUENCE [LARGE SCALE GENOMIC DNA]</scope>
    <source>
        <strain evidence="3 4">CECT 8840</strain>
    </source>
</reference>
<protein>
    <recommendedName>
        <fullName evidence="2">4Fe-4S Wbl-type domain-containing protein</fullName>
    </recommendedName>
</protein>
<dbReference type="InterPro" id="IPR034768">
    <property type="entry name" value="4FE4S_WBL"/>
</dbReference>
<evidence type="ECO:0000313" key="3">
    <source>
        <dbReference type="EMBL" id="MBB4915070.1"/>
    </source>
</evidence>
<accession>A0A7W7QK29</accession>
<name>A0A7W7QK29_9ACTN</name>
<evidence type="ECO:0000259" key="2">
    <source>
        <dbReference type="PROSITE" id="PS51674"/>
    </source>
</evidence>
<dbReference type="AlphaFoldDB" id="A0A7W7QK29"/>
<proteinExistence type="predicted"/>
<comment type="caution">
    <text evidence="3">The sequence shown here is derived from an EMBL/GenBank/DDBJ whole genome shotgun (WGS) entry which is preliminary data.</text>
</comment>
<dbReference type="Pfam" id="PF02467">
    <property type="entry name" value="Whib"/>
    <property type="match status" value="1"/>
</dbReference>
<feature type="domain" description="4Fe-4S Wbl-type" evidence="2">
    <location>
        <begin position="17"/>
        <end position="76"/>
    </location>
</feature>
<dbReference type="EMBL" id="JACHJP010000002">
    <property type="protein sequence ID" value="MBB4915070.1"/>
    <property type="molecule type" value="Genomic_DNA"/>
</dbReference>
<sequence length="143" mass="15997">MIPSLFGPVPDFHADAACGGQGKLMDSKTDQDIVRAKALCARCVVLKDCRAWAHELNGFKDPDMVLGGLTREERRTGVLEGERRCNTCHEVKPLAEFGRRKTGRGGRQSMCLICQRENAKAAYQRRARQRQEAHQTGKEQRAS</sequence>
<evidence type="ECO:0000256" key="1">
    <source>
        <dbReference type="SAM" id="MobiDB-lite"/>
    </source>
</evidence>
<keyword evidence="4" id="KW-1185">Reference proteome</keyword>
<dbReference type="Proteomes" id="UP000552644">
    <property type="component" value="Unassembled WGS sequence"/>
</dbReference>